<dbReference type="InterPro" id="IPR036567">
    <property type="entry name" value="RHF-like"/>
</dbReference>
<evidence type="ECO:0000256" key="4">
    <source>
        <dbReference type="ARBA" id="ARBA00023163"/>
    </source>
</evidence>
<dbReference type="PANTHER" id="PTHR43133">
    <property type="entry name" value="RNA POLYMERASE ECF-TYPE SIGMA FACTO"/>
    <property type="match status" value="1"/>
</dbReference>
<dbReference type="Gene3D" id="1.20.140.160">
    <property type="match status" value="1"/>
</dbReference>
<name>A0A102LY97_9BURK</name>
<dbReference type="GO" id="GO:0003677">
    <property type="term" value="F:DNA binding"/>
    <property type="evidence" value="ECO:0007669"/>
    <property type="project" value="UniProtKB-KW"/>
</dbReference>
<keyword evidence="1" id="KW-0805">Transcription regulation</keyword>
<reference evidence="5 6" key="1">
    <citation type="submission" date="2015-11" db="EMBL/GenBank/DDBJ databases">
        <title>Expanding the genomic diversity of Burkholderia species for the development of highly accurate diagnostics.</title>
        <authorList>
            <person name="Sahl J."/>
            <person name="Keim P."/>
            <person name="Wagner D."/>
        </authorList>
    </citation>
    <scope>NUCLEOTIDE SEQUENCE [LARGE SCALE GENOMIC DNA]</scope>
    <source>
        <strain evidence="5 6">RF32-BP4</strain>
    </source>
</reference>
<evidence type="ECO:0000256" key="3">
    <source>
        <dbReference type="ARBA" id="ARBA00023125"/>
    </source>
</evidence>
<comment type="caution">
    <text evidence="5">The sequence shown here is derived from an EMBL/GenBank/DDBJ whole genome shotgun (WGS) entry which is preliminary data.</text>
</comment>
<dbReference type="SUPFAM" id="SSF69754">
    <property type="entry name" value="Ribosome binding protein Y (YfiA homologue)"/>
    <property type="match status" value="1"/>
</dbReference>
<accession>A0A102LY97</accession>
<dbReference type="InterPro" id="IPR039425">
    <property type="entry name" value="RNA_pol_sigma-70-like"/>
</dbReference>
<evidence type="ECO:0000256" key="2">
    <source>
        <dbReference type="ARBA" id="ARBA00023082"/>
    </source>
</evidence>
<keyword evidence="3" id="KW-0238">DNA-binding</keyword>
<keyword evidence="4" id="KW-0804">Transcription</keyword>
<dbReference type="RefSeq" id="WP_059631959.1">
    <property type="nucleotide sequence ID" value="NZ_LOTK01000051.1"/>
</dbReference>
<dbReference type="InterPro" id="IPR013324">
    <property type="entry name" value="RNA_pol_sigma_r3/r4-like"/>
</dbReference>
<dbReference type="AlphaFoldDB" id="A0A102LY97"/>
<dbReference type="GO" id="GO:0016987">
    <property type="term" value="F:sigma factor activity"/>
    <property type="evidence" value="ECO:0007669"/>
    <property type="project" value="UniProtKB-KW"/>
</dbReference>
<dbReference type="Gene3D" id="3.30.160.100">
    <property type="entry name" value="Ribosome hibernation promotion factor-like"/>
    <property type="match status" value="1"/>
</dbReference>
<gene>
    <name evidence="5" type="ORF">WI38_08270</name>
</gene>
<dbReference type="Proteomes" id="UP000065521">
    <property type="component" value="Unassembled WGS sequence"/>
</dbReference>
<evidence type="ECO:0000313" key="5">
    <source>
        <dbReference type="EMBL" id="KUZ93582.1"/>
    </source>
</evidence>
<organism evidence="5 6">
    <name type="scientific">Burkholderia ubonensis</name>
    <dbReference type="NCBI Taxonomy" id="101571"/>
    <lineage>
        <taxon>Bacteria</taxon>
        <taxon>Pseudomonadati</taxon>
        <taxon>Pseudomonadota</taxon>
        <taxon>Betaproteobacteria</taxon>
        <taxon>Burkholderiales</taxon>
        <taxon>Burkholderiaceae</taxon>
        <taxon>Burkholderia</taxon>
        <taxon>Burkholderia cepacia complex</taxon>
    </lineage>
</organism>
<protein>
    <submittedName>
        <fullName evidence="5">RNA polymerase subunit sigma-28</fullName>
    </submittedName>
</protein>
<evidence type="ECO:0000256" key="1">
    <source>
        <dbReference type="ARBA" id="ARBA00023015"/>
    </source>
</evidence>
<proteinExistence type="predicted"/>
<dbReference type="SUPFAM" id="SSF88659">
    <property type="entry name" value="Sigma3 and sigma4 domains of RNA polymerase sigma factors"/>
    <property type="match status" value="1"/>
</dbReference>
<sequence>MKTAISYRNISELARPDLKGLIGNLLDRHLQPHLSHFPAELVRLRATLERSGHRRLYRARLRLGLPSATLACSDESPEVGKALELSFAQLQRQLERHIAHLRHEDNWRRKERRAGLRRLKDAAAGPAGAGLALFSDLVRPLLPELKRFVERELAYLQARGDLAPGDPAVDEVVDETLARACERLAQRPRKLEPRQWLYQIALDMLGEEVSRRQTDEGRWVSLEGRPPVQLREPHEDDDEILFEYWQPDEVLRLEDVTPAADGTPEEELSAKETRRLVTALLAEMPTSWRQALVLCRMEAVPQASAAQVLGTSEQELECRLVAADTFLKARLGELRLTPRDASAAGDYVVAGMPPPASRLTRELDDATRGMGSRRVRHGGER</sequence>
<dbReference type="PANTHER" id="PTHR43133:SF8">
    <property type="entry name" value="RNA POLYMERASE SIGMA FACTOR HI_1459-RELATED"/>
    <property type="match status" value="1"/>
</dbReference>
<keyword evidence="2" id="KW-0731">Sigma factor</keyword>
<evidence type="ECO:0000313" key="6">
    <source>
        <dbReference type="Proteomes" id="UP000065521"/>
    </source>
</evidence>
<dbReference type="EMBL" id="LOTN01000016">
    <property type="protein sequence ID" value="KUZ93582.1"/>
    <property type="molecule type" value="Genomic_DNA"/>
</dbReference>